<evidence type="ECO:0000256" key="1">
    <source>
        <dbReference type="ARBA" id="ARBA00022527"/>
    </source>
</evidence>
<evidence type="ECO:0000259" key="8">
    <source>
        <dbReference type="PROSITE" id="PS50011"/>
    </source>
</evidence>
<organism evidence="9 10">
    <name type="scientific">Saprolegnia diclina (strain VS20)</name>
    <dbReference type="NCBI Taxonomy" id="1156394"/>
    <lineage>
        <taxon>Eukaryota</taxon>
        <taxon>Sar</taxon>
        <taxon>Stramenopiles</taxon>
        <taxon>Oomycota</taxon>
        <taxon>Saprolegniomycetes</taxon>
        <taxon>Saprolegniales</taxon>
        <taxon>Saprolegniaceae</taxon>
        <taxon>Saprolegnia</taxon>
    </lineage>
</organism>
<dbReference type="Proteomes" id="UP000030762">
    <property type="component" value="Unassembled WGS sequence"/>
</dbReference>
<dbReference type="OMA" id="ARQALCH"/>
<dbReference type="InterPro" id="IPR050117">
    <property type="entry name" value="MAPK"/>
</dbReference>
<evidence type="ECO:0000256" key="5">
    <source>
        <dbReference type="ARBA" id="ARBA00022840"/>
    </source>
</evidence>
<evidence type="ECO:0000256" key="4">
    <source>
        <dbReference type="ARBA" id="ARBA00022777"/>
    </source>
</evidence>
<dbReference type="Pfam" id="PF00069">
    <property type="entry name" value="Pkinase"/>
    <property type="match status" value="1"/>
</dbReference>
<dbReference type="VEuPathDB" id="FungiDB:SDRG_04978"/>
<dbReference type="EMBL" id="JH767143">
    <property type="protein sequence ID" value="EQC37961.1"/>
    <property type="molecule type" value="Genomic_DNA"/>
</dbReference>
<dbReference type="eggNOG" id="KOG0593">
    <property type="taxonomic scope" value="Eukaryota"/>
</dbReference>
<feature type="compositionally biased region" description="Basic and acidic residues" evidence="7">
    <location>
        <begin position="444"/>
        <end position="466"/>
    </location>
</feature>
<dbReference type="GO" id="GO:0005524">
    <property type="term" value="F:ATP binding"/>
    <property type="evidence" value="ECO:0007669"/>
    <property type="project" value="UniProtKB-UniRule"/>
</dbReference>
<dbReference type="PROSITE" id="PS50011">
    <property type="entry name" value="PROTEIN_KINASE_DOM"/>
    <property type="match status" value="1"/>
</dbReference>
<dbReference type="OrthoDB" id="548217at2759"/>
<evidence type="ECO:0000256" key="2">
    <source>
        <dbReference type="ARBA" id="ARBA00022679"/>
    </source>
</evidence>
<dbReference type="Gene3D" id="3.30.200.20">
    <property type="entry name" value="Phosphorylase Kinase, domain 1"/>
    <property type="match status" value="1"/>
</dbReference>
<feature type="domain" description="Protein kinase" evidence="8">
    <location>
        <begin position="4"/>
        <end position="289"/>
    </location>
</feature>
<evidence type="ECO:0000256" key="7">
    <source>
        <dbReference type="SAM" id="MobiDB-lite"/>
    </source>
</evidence>
<accession>T0QTF5</accession>
<evidence type="ECO:0000313" key="10">
    <source>
        <dbReference type="Proteomes" id="UP000030762"/>
    </source>
</evidence>
<dbReference type="RefSeq" id="XP_008608894.1">
    <property type="nucleotide sequence ID" value="XM_008610672.1"/>
</dbReference>
<dbReference type="PANTHER" id="PTHR24055">
    <property type="entry name" value="MITOGEN-ACTIVATED PROTEIN KINASE"/>
    <property type="match status" value="1"/>
</dbReference>
<reference evidence="9 10" key="1">
    <citation type="submission" date="2012-04" db="EMBL/GenBank/DDBJ databases">
        <title>The Genome Sequence of Saprolegnia declina VS20.</title>
        <authorList>
            <consortium name="The Broad Institute Genome Sequencing Platform"/>
            <person name="Russ C."/>
            <person name="Nusbaum C."/>
            <person name="Tyler B."/>
            <person name="van West P."/>
            <person name="Dieguez-Uribeondo J."/>
            <person name="de Bruijn I."/>
            <person name="Tripathy S."/>
            <person name="Jiang R."/>
            <person name="Young S.K."/>
            <person name="Zeng Q."/>
            <person name="Gargeya S."/>
            <person name="Fitzgerald M."/>
            <person name="Haas B."/>
            <person name="Abouelleil A."/>
            <person name="Alvarado L."/>
            <person name="Arachchi H.M."/>
            <person name="Berlin A."/>
            <person name="Chapman S.B."/>
            <person name="Goldberg J."/>
            <person name="Griggs A."/>
            <person name="Gujja S."/>
            <person name="Hansen M."/>
            <person name="Howarth C."/>
            <person name="Imamovic A."/>
            <person name="Larimer J."/>
            <person name="McCowen C."/>
            <person name="Montmayeur A."/>
            <person name="Murphy C."/>
            <person name="Neiman D."/>
            <person name="Pearson M."/>
            <person name="Priest M."/>
            <person name="Roberts A."/>
            <person name="Saif S."/>
            <person name="Shea T."/>
            <person name="Sisk P."/>
            <person name="Sykes S."/>
            <person name="Wortman J."/>
            <person name="Nusbaum C."/>
            <person name="Birren B."/>
        </authorList>
    </citation>
    <scope>NUCLEOTIDE SEQUENCE [LARGE SCALE GENOMIC DNA]</scope>
    <source>
        <strain evidence="9 10">VS20</strain>
    </source>
</reference>
<gene>
    <name evidence="9" type="ORF">SDRG_04978</name>
</gene>
<dbReference type="SMART" id="SM00220">
    <property type="entry name" value="S_TKc"/>
    <property type="match status" value="1"/>
</dbReference>
<dbReference type="GO" id="GO:0004674">
    <property type="term" value="F:protein serine/threonine kinase activity"/>
    <property type="evidence" value="ECO:0007669"/>
    <property type="project" value="UniProtKB-KW"/>
</dbReference>
<feature type="compositionally biased region" description="Basic and acidic residues" evidence="7">
    <location>
        <begin position="358"/>
        <end position="372"/>
    </location>
</feature>
<keyword evidence="1" id="KW-0723">Serine/threonine-protein kinase</keyword>
<dbReference type="PROSITE" id="PS00108">
    <property type="entry name" value="PROTEIN_KINASE_ST"/>
    <property type="match status" value="1"/>
</dbReference>
<keyword evidence="4 9" id="KW-0418">Kinase</keyword>
<keyword evidence="10" id="KW-1185">Reference proteome</keyword>
<feature type="compositionally biased region" description="Basic and acidic residues" evidence="7">
    <location>
        <begin position="326"/>
        <end position="335"/>
    </location>
</feature>
<name>T0QTF5_SAPDV</name>
<proteinExistence type="predicted"/>
<dbReference type="InterPro" id="IPR017441">
    <property type="entry name" value="Protein_kinase_ATP_BS"/>
</dbReference>
<dbReference type="InterPro" id="IPR000719">
    <property type="entry name" value="Prot_kinase_dom"/>
</dbReference>
<dbReference type="SUPFAM" id="SSF56112">
    <property type="entry name" value="Protein kinase-like (PK-like)"/>
    <property type="match status" value="1"/>
</dbReference>
<evidence type="ECO:0000313" key="9">
    <source>
        <dbReference type="EMBL" id="EQC37961.1"/>
    </source>
</evidence>
<feature type="compositionally biased region" description="Basic and acidic residues" evidence="7">
    <location>
        <begin position="473"/>
        <end position="488"/>
    </location>
</feature>
<dbReference type="InterPro" id="IPR008271">
    <property type="entry name" value="Ser/Thr_kinase_AS"/>
</dbReference>
<keyword evidence="2" id="KW-0808">Transferase</keyword>
<keyword evidence="3 6" id="KW-0547">Nucleotide-binding</keyword>
<feature type="region of interest" description="Disordered" evidence="7">
    <location>
        <begin position="294"/>
        <end position="539"/>
    </location>
</feature>
<dbReference type="CDD" id="cd07833">
    <property type="entry name" value="STKc_CDKL"/>
    <property type="match status" value="1"/>
</dbReference>
<protein>
    <submittedName>
        <fullName evidence="9">CMGC/CDKL protein kinase</fullName>
    </submittedName>
</protein>
<evidence type="ECO:0000256" key="6">
    <source>
        <dbReference type="PROSITE-ProRule" id="PRU10141"/>
    </source>
</evidence>
<keyword evidence="5 6" id="KW-0067">ATP-binding</keyword>
<dbReference type="Gene3D" id="1.10.510.10">
    <property type="entry name" value="Transferase(Phosphotransferase) domain 1"/>
    <property type="match status" value="1"/>
</dbReference>
<dbReference type="FunFam" id="3.30.200.20:FF:000171">
    <property type="entry name" value="Putative cyclin-dependent kinase-like 5"/>
    <property type="match status" value="1"/>
</dbReference>
<dbReference type="GeneID" id="19945705"/>
<dbReference type="FunFam" id="1.10.510.10:FF:000624">
    <property type="entry name" value="Mitogen-activated protein kinase"/>
    <property type="match status" value="1"/>
</dbReference>
<feature type="binding site" evidence="6">
    <location>
        <position position="34"/>
    </location>
    <ligand>
        <name>ATP</name>
        <dbReference type="ChEBI" id="CHEBI:30616"/>
    </ligand>
</feature>
<dbReference type="PROSITE" id="PS00107">
    <property type="entry name" value="PROTEIN_KINASE_ATP"/>
    <property type="match status" value="1"/>
</dbReference>
<sequence>MNKYEVLGIVGEGAYGVVLKCRNKETGEIVAIKKFKESEEDETVRKTTLREVKVLKMLKQDNIVNLKEAFRRKGKLYLVFEYVEKNLLEVLEEKPAGLDHELVRRYVYQLSRAIAYCHENGVVHRDIKPENLLVNSDHSLRLCDFGFARLVADSHSMELTDYVATRWYRSPELLLGSTKYGKSVDIWAIGCIMGELLDGQPLFPGESEIDQLYMIQKMLGPLTPDHMELFLSNPRFAGLKFPDMTRPDTLQKRFVGKVPKRAMAFLKGTVQLGPDERMTAAECVAHPYFEGLEKDTLGGEGNQAMTPPPTKPLFRLDESTSGILCDEPKPRKDSPDNGINSTKKPQKKKTTSSTTTKENQRLRDEKDGRTRAAEYGTLPVEMELDTPLAPRDTGVSSSKKKSSASRSSKSVKADEKAPPSTPKTLAGSSSTGSTRKKKTAAPKSEAKADIKRESKTSSNKESESSSRRTSVRQVDDAKRSRKDADTVRCKQLPQLTMDVDGESDVVLLPRSVKSNGLQPLRMLASDPKQYYDSSDEYKA</sequence>
<dbReference type="AlphaFoldDB" id="T0QTF5"/>
<dbReference type="InterPro" id="IPR011009">
    <property type="entry name" value="Kinase-like_dom_sf"/>
</dbReference>
<evidence type="ECO:0000256" key="3">
    <source>
        <dbReference type="ARBA" id="ARBA00022741"/>
    </source>
</evidence>
<dbReference type="InParanoid" id="T0QTF5"/>